<dbReference type="AlphaFoldDB" id="A0A099I4I8"/>
<gene>
    <name evidence="2" type="ORF">CIAN88_14320</name>
</gene>
<proteinExistence type="predicted"/>
<evidence type="ECO:0000313" key="2">
    <source>
        <dbReference type="EMBL" id="KGJ52511.1"/>
    </source>
</evidence>
<evidence type="ECO:0000256" key="1">
    <source>
        <dbReference type="SAM" id="Coils"/>
    </source>
</evidence>
<name>A0A099I4I8_CLOIN</name>
<sequence length="319" mass="38360">MDDRNYDEIVSEQNEKLRIQRNYYRRLHVDDLCILNAEEYYESLKDWSTFTEPRDTSERDAEKDSKVTFWLKCKSIFSDKAKRELEEKRKKAKVLQQEYEQYHQKRVNRMRAQFEEQQRKNHESVDEMKSMYAKRDKKQIITFFNAVLVNDNFTLDILYRQERYDSASMISEYDEKTKTLSYRYRIPNSDEICVIDRFVYDEESGEVIAKELDKTHAKRVRIHLLQTILLRSAARIICSDESKNIEFINLTGFLRYYDRAYGNNREINVVKLNISREMILQINLERANVSELFERVLKGKFKTSAGLYDKEPFGLTEIK</sequence>
<dbReference type="RefSeq" id="WP_044906116.1">
    <property type="nucleotide sequence ID" value="NZ_JQIF01000064.1"/>
</dbReference>
<dbReference type="EMBL" id="JQIF01000064">
    <property type="protein sequence ID" value="KGJ52511.1"/>
    <property type="molecule type" value="Genomic_DNA"/>
</dbReference>
<protein>
    <submittedName>
        <fullName evidence="2">Uncharacterized protein</fullName>
    </submittedName>
</protein>
<evidence type="ECO:0000313" key="3">
    <source>
        <dbReference type="Proteomes" id="UP000030008"/>
    </source>
</evidence>
<feature type="coiled-coil region" evidence="1">
    <location>
        <begin position="78"/>
        <end position="105"/>
    </location>
</feature>
<comment type="caution">
    <text evidence="2">The sequence shown here is derived from an EMBL/GenBank/DDBJ whole genome shotgun (WGS) entry which is preliminary data.</text>
</comment>
<organism evidence="2 3">
    <name type="scientific">Clostridium innocuum</name>
    <dbReference type="NCBI Taxonomy" id="1522"/>
    <lineage>
        <taxon>Bacteria</taxon>
        <taxon>Bacillati</taxon>
        <taxon>Bacillota</taxon>
        <taxon>Clostridia</taxon>
        <taxon>Eubacteriales</taxon>
        <taxon>Clostridiaceae</taxon>
        <taxon>Clostridium</taxon>
    </lineage>
</organism>
<reference evidence="2 3" key="1">
    <citation type="submission" date="2014-08" db="EMBL/GenBank/DDBJ databases">
        <title>Clostridium innocuum, an unnegligible vancomycin-resistant pathogen causing extra-intestinal infections.</title>
        <authorList>
            <person name="Feng Y."/>
            <person name="Chiu C.-H."/>
        </authorList>
    </citation>
    <scope>NUCLEOTIDE SEQUENCE [LARGE SCALE GENOMIC DNA]</scope>
    <source>
        <strain evidence="2 3">AN88</strain>
    </source>
</reference>
<accession>A0A099I4I8</accession>
<keyword evidence="1" id="KW-0175">Coiled coil</keyword>
<dbReference type="Proteomes" id="UP000030008">
    <property type="component" value="Unassembled WGS sequence"/>
</dbReference>